<name>A0A432W7C0_9GAMM</name>
<proteinExistence type="predicted"/>
<dbReference type="SUPFAM" id="SSF82185">
    <property type="entry name" value="Histone H3 K4-specific methyltransferase SET7/9 N-terminal domain"/>
    <property type="match status" value="2"/>
</dbReference>
<sequence>MKVITGIWAVLCLSITPVATADTIWLNHDMERTVEADAVYVLDNWEEAEERGYQVEVNYLSGATYLETSIIRLNLDPMRFYGPYRAYYESGTLLKEGFRTLQGEWHGILTEYDEEGRKRQQTSYLNGELHGQQVSFFANGQVQQRQNYQHGRMVGEQWEWHANGQKKSYRLLNEDENEVVLRTYHVDGSLIQLKEPVESDYGPATLRQEYNAYGQLEEERIQSNNRRWRLFKGYGGNGEVQDRSEFLDRKREGWFVQTRWTGGVERVQYRAGQRHGTYERTNGQGDVVIAGQYESGNRVGEWVYVKEDEKVTESYSE</sequence>
<dbReference type="Gene3D" id="3.90.930.1">
    <property type="match status" value="1"/>
</dbReference>
<feature type="chain" id="PRO_5019552347" description="Toxin-antitoxin system YwqK family antitoxin" evidence="1">
    <location>
        <begin position="22"/>
        <end position="317"/>
    </location>
</feature>
<dbReference type="OrthoDB" id="5749896at2"/>
<dbReference type="EMBL" id="PIPL01000001">
    <property type="protein sequence ID" value="RUO25846.1"/>
    <property type="molecule type" value="Genomic_DNA"/>
</dbReference>
<dbReference type="InterPro" id="IPR011652">
    <property type="entry name" value="MORN_2"/>
</dbReference>
<evidence type="ECO:0000313" key="2">
    <source>
        <dbReference type="EMBL" id="RUO25846.1"/>
    </source>
</evidence>
<evidence type="ECO:0000313" key="3">
    <source>
        <dbReference type="Proteomes" id="UP000288293"/>
    </source>
</evidence>
<evidence type="ECO:0008006" key="4">
    <source>
        <dbReference type="Google" id="ProtNLM"/>
    </source>
</evidence>
<reference evidence="2 3" key="1">
    <citation type="journal article" date="2011" name="Front. Microbiol.">
        <title>Genomic signatures of strain selection and enhancement in Bacillus atrophaeus var. globigii, a historical biowarfare simulant.</title>
        <authorList>
            <person name="Gibbons H.S."/>
            <person name="Broomall S.M."/>
            <person name="McNew L.A."/>
            <person name="Daligault H."/>
            <person name="Chapman C."/>
            <person name="Bruce D."/>
            <person name="Karavis M."/>
            <person name="Krepps M."/>
            <person name="McGregor P.A."/>
            <person name="Hong C."/>
            <person name="Park K.H."/>
            <person name="Akmal A."/>
            <person name="Feldman A."/>
            <person name="Lin J.S."/>
            <person name="Chang W.E."/>
            <person name="Higgs B.W."/>
            <person name="Demirev P."/>
            <person name="Lindquist J."/>
            <person name="Liem A."/>
            <person name="Fochler E."/>
            <person name="Read T.D."/>
            <person name="Tapia R."/>
            <person name="Johnson S."/>
            <person name="Bishop-Lilly K.A."/>
            <person name="Detter C."/>
            <person name="Han C."/>
            <person name="Sozhamannan S."/>
            <person name="Rosenzweig C.N."/>
            <person name="Skowronski E.W."/>
        </authorList>
    </citation>
    <scope>NUCLEOTIDE SEQUENCE [LARGE SCALE GENOMIC DNA]</scope>
    <source>
        <strain evidence="2 3">MLST1</strain>
    </source>
</reference>
<dbReference type="RefSeq" id="WP_126802664.1">
    <property type="nucleotide sequence ID" value="NZ_PIPL01000001.1"/>
</dbReference>
<feature type="signal peptide" evidence="1">
    <location>
        <begin position="1"/>
        <end position="21"/>
    </location>
</feature>
<dbReference type="Pfam" id="PF07661">
    <property type="entry name" value="MORN_2"/>
    <property type="match status" value="2"/>
</dbReference>
<gene>
    <name evidence="2" type="ORF">CWE09_03705</name>
</gene>
<protein>
    <recommendedName>
        <fullName evidence="4">Toxin-antitoxin system YwqK family antitoxin</fullName>
    </recommendedName>
</protein>
<organism evidence="2 3">
    <name type="scientific">Aliidiomarina minuta</name>
    <dbReference type="NCBI Taxonomy" id="880057"/>
    <lineage>
        <taxon>Bacteria</taxon>
        <taxon>Pseudomonadati</taxon>
        <taxon>Pseudomonadota</taxon>
        <taxon>Gammaproteobacteria</taxon>
        <taxon>Alteromonadales</taxon>
        <taxon>Idiomarinaceae</taxon>
        <taxon>Aliidiomarina</taxon>
    </lineage>
</organism>
<dbReference type="AlphaFoldDB" id="A0A432W7C0"/>
<accession>A0A432W7C0</accession>
<keyword evidence="1" id="KW-0732">Signal</keyword>
<dbReference type="Proteomes" id="UP000288293">
    <property type="component" value="Unassembled WGS sequence"/>
</dbReference>
<evidence type="ECO:0000256" key="1">
    <source>
        <dbReference type="SAM" id="SignalP"/>
    </source>
</evidence>
<comment type="caution">
    <text evidence="2">The sequence shown here is derived from an EMBL/GenBank/DDBJ whole genome shotgun (WGS) entry which is preliminary data.</text>
</comment>
<keyword evidence="3" id="KW-1185">Reference proteome</keyword>